<name>A0A6G0HIF1_LARCR</name>
<keyword evidence="4" id="KW-0040">ANK repeat</keyword>
<feature type="region of interest" description="Disordered" evidence="8">
    <location>
        <begin position="465"/>
        <end position="491"/>
    </location>
</feature>
<reference evidence="10 11" key="1">
    <citation type="submission" date="2019-07" db="EMBL/GenBank/DDBJ databases">
        <title>Chromosome genome assembly for large yellow croaker.</title>
        <authorList>
            <person name="Xiao S."/>
        </authorList>
    </citation>
    <scope>NUCLEOTIDE SEQUENCE [LARGE SCALE GENOMIC DNA]</scope>
    <source>
        <strain evidence="10">JMULYC20181020</strain>
        <tissue evidence="10">Muscle</tissue>
    </source>
</reference>
<dbReference type="Pfam" id="PF14545">
    <property type="entry name" value="DBB"/>
    <property type="match status" value="1"/>
</dbReference>
<keyword evidence="2" id="KW-0677">Repeat</keyword>
<dbReference type="Pfam" id="PF18567">
    <property type="entry name" value="TIR_3"/>
    <property type="match status" value="1"/>
</dbReference>
<keyword evidence="3" id="KW-0075">B-cell activation</keyword>
<evidence type="ECO:0000256" key="1">
    <source>
        <dbReference type="ARBA" id="ARBA00022553"/>
    </source>
</evidence>
<feature type="compositionally biased region" description="Gly residues" evidence="8">
    <location>
        <begin position="426"/>
        <end position="439"/>
    </location>
</feature>
<dbReference type="GO" id="GO:0042113">
    <property type="term" value="P:B cell activation"/>
    <property type="evidence" value="ECO:0007669"/>
    <property type="project" value="UniProtKB-KW"/>
</dbReference>
<keyword evidence="11" id="KW-1185">Reference proteome</keyword>
<dbReference type="SMART" id="SM01282">
    <property type="entry name" value="DBB"/>
    <property type="match status" value="1"/>
</dbReference>
<feature type="region of interest" description="Disordered" evidence="8">
    <location>
        <begin position="417"/>
        <end position="447"/>
    </location>
</feature>
<comment type="subunit">
    <text evidence="6">Interacts with LYN, ITPR1 and ITPR2.</text>
</comment>
<dbReference type="GO" id="GO:1990782">
    <property type="term" value="F:protein tyrosine kinase binding"/>
    <property type="evidence" value="ECO:0007669"/>
    <property type="project" value="TreeGrafter"/>
</dbReference>
<evidence type="ECO:0000256" key="8">
    <source>
        <dbReference type="SAM" id="MobiDB-lite"/>
    </source>
</evidence>
<keyword evidence="1" id="KW-0597">Phosphoprotein</keyword>
<dbReference type="PANTHER" id="PTHR16267:SF13">
    <property type="entry name" value="B-CELL SCAFFOLD PROTEIN WITH ANKYRIN REPEATS"/>
    <property type="match status" value="1"/>
</dbReference>
<sequence>MSQTEDLLIIYETEAEQWATYLKSVFAGPVSEAGICCYDIATVSSRRDDFLRLAQYTCKLLILSKGMLEGLCQMRRFFLARVLYPATNVVVLLCGVESLAPFLELVPLKGDKCLQISSEQDAHEYLSAVTDIVKKGVSGNVHPMTHKRSGSQENTGQTPQPGAHSVRSSIVVVPSRVPCGSSMEVFILLKNEAAGSNTEVEFTGENQKLRVKPVRWNERILCVNAPDFPAGNVRVAVYSDGVPLSKAQLQYYSNMEEISCLLARVADPVDFMCQPMWPACELTVHLDFRLFESLLWRSWIRKLSSMLLEGMPTGGFQGLQCESATEREIRHADVPSLLHFAAQYGFKSVSSLLLQCPGAERALHTANRHGQTPTEIAKSHGHTELHVLLKETLNMFNSGEDNGDASVYEMMCTAGTPSTTHAQKEQGGGGGGGGGGGDGDGGEEEEDIYAPLGENDEYDTILKSTKPAPIANRPPAPTPRPEGTQVKEDRTPYITKVFQKKKTPQADGDLYSLPTKQARGREDGISSTYDTFVPNQIHGLQQLIELQQRVKAGSLTVDEALERFSDWQRVQKGMDTIQQEKLSQLRASIINNREDDDSVYDKINIVHHTPSVTVNENRRGSQEAESDFYSKPLKGQHHTGMTGVEKRFCCCSLRLRDVAPTCQFREDGRNRSGERPTSRADPGTVSRYLLPCFPPPYAVIPKDRQAYAIWPHFGFPGHILGIQTMPPPRLSCPSVLSPSGSSLRLHFIPA</sequence>
<evidence type="ECO:0000256" key="6">
    <source>
        <dbReference type="ARBA" id="ARBA00065779"/>
    </source>
</evidence>
<evidence type="ECO:0000313" key="11">
    <source>
        <dbReference type="Proteomes" id="UP000424527"/>
    </source>
</evidence>
<dbReference type="FunFam" id="3.40.50.10140:FF:000017">
    <property type="entry name" value="B cell scaffold protein with ankyrin repeats 1"/>
    <property type="match status" value="1"/>
</dbReference>
<accession>A0A6G0HIF1</accession>
<dbReference type="PANTHER" id="PTHR16267">
    <property type="entry name" value="BANK1/PIK3AP1 FAMILY MEMBER"/>
    <property type="match status" value="1"/>
</dbReference>
<dbReference type="GO" id="GO:0051898">
    <property type="term" value="P:negative regulation of phosphatidylinositol 3-kinase/protein kinase B signal transduction"/>
    <property type="evidence" value="ECO:0007669"/>
    <property type="project" value="TreeGrafter"/>
</dbReference>
<evidence type="ECO:0000256" key="3">
    <source>
        <dbReference type="ARBA" id="ARBA00022936"/>
    </source>
</evidence>
<evidence type="ECO:0000259" key="9">
    <source>
        <dbReference type="PROSITE" id="PS51376"/>
    </source>
</evidence>
<feature type="region of interest" description="Disordered" evidence="8">
    <location>
        <begin position="614"/>
        <end position="636"/>
    </location>
</feature>
<dbReference type="EMBL" id="REGW02000023">
    <property type="protein sequence ID" value="KAE8279018.1"/>
    <property type="molecule type" value="Genomic_DNA"/>
</dbReference>
<proteinExistence type="predicted"/>
<dbReference type="Gene3D" id="1.25.40.20">
    <property type="entry name" value="Ankyrin repeat-containing domain"/>
    <property type="match status" value="1"/>
</dbReference>
<evidence type="ECO:0000313" key="10">
    <source>
        <dbReference type="EMBL" id="KAE8279018.1"/>
    </source>
</evidence>
<evidence type="ECO:0000256" key="5">
    <source>
        <dbReference type="ARBA" id="ARBA00054773"/>
    </source>
</evidence>
<dbReference type="AlphaFoldDB" id="A0A6G0HIF1"/>
<organism evidence="10 11">
    <name type="scientific">Larimichthys crocea</name>
    <name type="common">Large yellow croaker</name>
    <name type="synonym">Pseudosciaena crocea</name>
    <dbReference type="NCBI Taxonomy" id="215358"/>
    <lineage>
        <taxon>Eukaryota</taxon>
        <taxon>Metazoa</taxon>
        <taxon>Chordata</taxon>
        <taxon>Craniata</taxon>
        <taxon>Vertebrata</taxon>
        <taxon>Euteleostomi</taxon>
        <taxon>Actinopterygii</taxon>
        <taxon>Neopterygii</taxon>
        <taxon>Teleostei</taxon>
        <taxon>Neoteleostei</taxon>
        <taxon>Acanthomorphata</taxon>
        <taxon>Eupercaria</taxon>
        <taxon>Sciaenidae</taxon>
        <taxon>Larimichthys</taxon>
    </lineage>
</organism>
<dbReference type="GO" id="GO:0005102">
    <property type="term" value="F:signaling receptor binding"/>
    <property type="evidence" value="ECO:0007669"/>
    <property type="project" value="TreeGrafter"/>
</dbReference>
<dbReference type="InterPro" id="IPR041340">
    <property type="entry name" value="PIK3AP1_TIR"/>
</dbReference>
<evidence type="ECO:0000256" key="7">
    <source>
        <dbReference type="ARBA" id="ARBA00069696"/>
    </source>
</evidence>
<gene>
    <name evidence="10" type="ORF">D5F01_LYC22604</name>
</gene>
<dbReference type="Gene3D" id="3.40.50.10140">
    <property type="entry name" value="Toll/interleukin-1 receptor homology (TIR) domain"/>
    <property type="match status" value="1"/>
</dbReference>
<dbReference type="SUPFAM" id="SSF48403">
    <property type="entry name" value="Ankyrin repeat"/>
    <property type="match status" value="1"/>
</dbReference>
<dbReference type="GO" id="GO:0051246">
    <property type="term" value="P:regulation of protein metabolic process"/>
    <property type="evidence" value="ECO:0007669"/>
    <property type="project" value="UniProtKB-ARBA"/>
</dbReference>
<protein>
    <recommendedName>
        <fullName evidence="7">B-cell scaffold protein with ankyrin repeats</fullName>
    </recommendedName>
</protein>
<feature type="domain" description="DBB" evidence="9">
    <location>
        <begin position="172"/>
        <end position="306"/>
    </location>
</feature>
<feature type="region of interest" description="Disordered" evidence="8">
    <location>
        <begin position="140"/>
        <end position="165"/>
    </location>
</feature>
<dbReference type="InterPro" id="IPR017893">
    <property type="entry name" value="DBB_domain"/>
</dbReference>
<comment type="function">
    <text evidence="5">Involved in B-cell receptor (BCR)-induced Ca(2+) mobilization from intracellular stores. Promotes Lyn-mediated phosphorylation of IP3 receptors 1 and 2.</text>
</comment>
<dbReference type="GO" id="GO:0007165">
    <property type="term" value="P:signal transduction"/>
    <property type="evidence" value="ECO:0007669"/>
    <property type="project" value="UniProtKB-ARBA"/>
</dbReference>
<comment type="caution">
    <text evidence="10">The sequence shown here is derived from an EMBL/GenBank/DDBJ whole genome shotgun (WGS) entry which is preliminary data.</text>
</comment>
<dbReference type="Proteomes" id="UP000424527">
    <property type="component" value="Unassembled WGS sequence"/>
</dbReference>
<dbReference type="InterPro" id="IPR052446">
    <property type="entry name" value="B-cell_PI3K-Signaling_Adptrs"/>
</dbReference>
<dbReference type="InterPro" id="IPR035897">
    <property type="entry name" value="Toll_tir_struct_dom_sf"/>
</dbReference>
<feature type="compositionally biased region" description="Polar residues" evidence="8">
    <location>
        <begin position="151"/>
        <end position="160"/>
    </location>
</feature>
<dbReference type="InterPro" id="IPR036770">
    <property type="entry name" value="Ankyrin_rpt-contain_sf"/>
</dbReference>
<evidence type="ECO:0000256" key="2">
    <source>
        <dbReference type="ARBA" id="ARBA00022737"/>
    </source>
</evidence>
<dbReference type="GO" id="GO:0050869">
    <property type="term" value="P:negative regulation of B cell activation"/>
    <property type="evidence" value="ECO:0007669"/>
    <property type="project" value="TreeGrafter"/>
</dbReference>
<dbReference type="PROSITE" id="PS51376">
    <property type="entry name" value="DBB"/>
    <property type="match status" value="1"/>
</dbReference>
<evidence type="ECO:0000256" key="4">
    <source>
        <dbReference type="ARBA" id="ARBA00023043"/>
    </source>
</evidence>